<evidence type="ECO:0000313" key="6">
    <source>
        <dbReference type="Proteomes" id="UP000564644"/>
    </source>
</evidence>
<dbReference type="Proteomes" id="UP000564644">
    <property type="component" value="Unassembled WGS sequence"/>
</dbReference>
<dbReference type="Pfam" id="PF08240">
    <property type="entry name" value="ADH_N"/>
    <property type="match status" value="1"/>
</dbReference>
<evidence type="ECO:0000259" key="4">
    <source>
        <dbReference type="SMART" id="SM00829"/>
    </source>
</evidence>
<keyword evidence="6" id="KW-1185">Reference proteome</keyword>
<dbReference type="SUPFAM" id="SSF50129">
    <property type="entry name" value="GroES-like"/>
    <property type="match status" value="1"/>
</dbReference>
<keyword evidence="3" id="KW-0560">Oxidoreductase</keyword>
<keyword evidence="1" id="KW-0479">Metal-binding</keyword>
<keyword evidence="2" id="KW-0862">Zinc</keyword>
<dbReference type="PANTHER" id="PTHR43401:SF2">
    <property type="entry name" value="L-THREONINE 3-DEHYDROGENASE"/>
    <property type="match status" value="1"/>
</dbReference>
<comment type="caution">
    <text evidence="5">The sequence shown here is derived from an EMBL/GenBank/DDBJ whole genome shotgun (WGS) entry which is preliminary data.</text>
</comment>
<dbReference type="InterPro" id="IPR013154">
    <property type="entry name" value="ADH-like_N"/>
</dbReference>
<proteinExistence type="predicted"/>
<gene>
    <name evidence="5" type="ORF">H7C18_24600</name>
</gene>
<dbReference type="Pfam" id="PF00107">
    <property type="entry name" value="ADH_zinc_N"/>
    <property type="match status" value="1"/>
</dbReference>
<dbReference type="SUPFAM" id="SSF51735">
    <property type="entry name" value="NAD(P)-binding Rossmann-fold domains"/>
    <property type="match status" value="1"/>
</dbReference>
<name>A0A7X0VY44_9BACL</name>
<evidence type="ECO:0000313" key="5">
    <source>
        <dbReference type="EMBL" id="MBB6734107.1"/>
    </source>
</evidence>
<protein>
    <submittedName>
        <fullName evidence="5">Zinc-binding dehydrogenase</fullName>
    </submittedName>
</protein>
<dbReference type="InterPro" id="IPR013149">
    <property type="entry name" value="ADH-like_C"/>
</dbReference>
<dbReference type="GO" id="GO:0046872">
    <property type="term" value="F:metal ion binding"/>
    <property type="evidence" value="ECO:0007669"/>
    <property type="project" value="UniProtKB-KW"/>
</dbReference>
<dbReference type="RefSeq" id="WP_185131760.1">
    <property type="nucleotide sequence ID" value="NZ_JACJVO010000032.1"/>
</dbReference>
<dbReference type="SMART" id="SM00829">
    <property type="entry name" value="PKS_ER"/>
    <property type="match status" value="1"/>
</dbReference>
<dbReference type="InterPro" id="IPR011032">
    <property type="entry name" value="GroES-like_sf"/>
</dbReference>
<accession>A0A7X0VY44</accession>
<organism evidence="5 6">
    <name type="scientific">Cohnella zeiphila</name>
    <dbReference type="NCBI Taxonomy" id="2761120"/>
    <lineage>
        <taxon>Bacteria</taxon>
        <taxon>Bacillati</taxon>
        <taxon>Bacillota</taxon>
        <taxon>Bacilli</taxon>
        <taxon>Bacillales</taxon>
        <taxon>Paenibacillaceae</taxon>
        <taxon>Cohnella</taxon>
    </lineage>
</organism>
<feature type="domain" description="Enoyl reductase (ER)" evidence="4">
    <location>
        <begin position="8"/>
        <end position="325"/>
    </location>
</feature>
<dbReference type="AlphaFoldDB" id="A0A7X0VY44"/>
<dbReference type="InterPro" id="IPR036291">
    <property type="entry name" value="NAD(P)-bd_dom_sf"/>
</dbReference>
<evidence type="ECO:0000256" key="3">
    <source>
        <dbReference type="ARBA" id="ARBA00023002"/>
    </source>
</evidence>
<dbReference type="GO" id="GO:0016491">
    <property type="term" value="F:oxidoreductase activity"/>
    <property type="evidence" value="ECO:0007669"/>
    <property type="project" value="UniProtKB-KW"/>
</dbReference>
<reference evidence="5 6" key="1">
    <citation type="submission" date="2020-08" db="EMBL/GenBank/DDBJ databases">
        <title>Cohnella phylogeny.</title>
        <authorList>
            <person name="Dunlap C."/>
        </authorList>
    </citation>
    <scope>NUCLEOTIDE SEQUENCE [LARGE SCALE GENOMIC DNA]</scope>
    <source>
        <strain evidence="5 6">CBP 2801</strain>
    </source>
</reference>
<dbReference type="PANTHER" id="PTHR43401">
    <property type="entry name" value="L-THREONINE 3-DEHYDROGENASE"/>
    <property type="match status" value="1"/>
</dbReference>
<dbReference type="InterPro" id="IPR020843">
    <property type="entry name" value="ER"/>
</dbReference>
<evidence type="ECO:0000256" key="1">
    <source>
        <dbReference type="ARBA" id="ARBA00022723"/>
    </source>
</evidence>
<evidence type="ECO:0000256" key="2">
    <source>
        <dbReference type="ARBA" id="ARBA00022833"/>
    </source>
</evidence>
<sequence length="329" mass="35228">MKKAIIAGERAVSLAEVPVPRPGANEALVKVHVAPMCTEYKSYLDGKPRDGLGHEAAGEVVRVGGPGPVKVGDRVVAMPLQACGECALCRSGHYIHCESNRMTDATMAQFVVKPAFLLQKIPDDVSYEQASLACCGLGASFGAIQNLALTAYDTLLITGLGPVGLGAVINAKFVGARVIALESNLYRQNLARDLGADAVMDPADPDVSERIKELCGGAGPDAALDCSGAVAAHRLCIDAVRRKGKVAFVGESSRETPITISRDLLRKGLQLIGSWHYNLNDFPKLMRVIQTSPLVDRLITHRFPMSRIGEAFERSVSQQCGKILLKPWE</sequence>
<dbReference type="InterPro" id="IPR050129">
    <property type="entry name" value="Zn_alcohol_dh"/>
</dbReference>
<dbReference type="Gene3D" id="3.90.180.10">
    <property type="entry name" value="Medium-chain alcohol dehydrogenases, catalytic domain"/>
    <property type="match status" value="1"/>
</dbReference>
<dbReference type="EMBL" id="JACJVO010000032">
    <property type="protein sequence ID" value="MBB6734107.1"/>
    <property type="molecule type" value="Genomic_DNA"/>
</dbReference>